<name>A0ABM4AUT4_VANTA</name>
<dbReference type="PROSITE" id="PS50240">
    <property type="entry name" value="TRYPSIN_DOM"/>
    <property type="match status" value="1"/>
</dbReference>
<evidence type="ECO:0000256" key="6">
    <source>
        <dbReference type="SAM" id="Coils"/>
    </source>
</evidence>
<dbReference type="InterPro" id="IPR018114">
    <property type="entry name" value="TRYPSIN_HIS"/>
</dbReference>
<evidence type="ECO:0000256" key="2">
    <source>
        <dbReference type="ARBA" id="ARBA00022670"/>
    </source>
</evidence>
<keyword evidence="8" id="KW-1185">Reference proteome</keyword>
<feature type="coiled-coil region" evidence="6">
    <location>
        <begin position="357"/>
        <end position="391"/>
    </location>
</feature>
<evidence type="ECO:0000313" key="8">
    <source>
        <dbReference type="Proteomes" id="UP001652626"/>
    </source>
</evidence>
<dbReference type="RefSeq" id="XP_064075064.1">
    <property type="nucleotide sequence ID" value="XM_064218994.1"/>
</dbReference>
<dbReference type="SUPFAM" id="SSF50494">
    <property type="entry name" value="Trypsin-like serine proteases"/>
    <property type="match status" value="1"/>
</dbReference>
<dbReference type="Proteomes" id="UP001652626">
    <property type="component" value="Chromosome 25"/>
</dbReference>
<dbReference type="InterPro" id="IPR001314">
    <property type="entry name" value="Peptidase_S1A"/>
</dbReference>
<dbReference type="PANTHER" id="PTHR24276">
    <property type="entry name" value="POLYSERASE-RELATED"/>
    <property type="match status" value="1"/>
</dbReference>
<dbReference type="CDD" id="cd00190">
    <property type="entry name" value="Tryp_SPc"/>
    <property type="match status" value="1"/>
</dbReference>
<dbReference type="SMART" id="SM00020">
    <property type="entry name" value="Tryp_SPc"/>
    <property type="match status" value="1"/>
</dbReference>
<evidence type="ECO:0000256" key="1">
    <source>
        <dbReference type="ARBA" id="ARBA00007664"/>
    </source>
</evidence>
<dbReference type="PANTHER" id="PTHR24276:SF91">
    <property type="entry name" value="AT26814P-RELATED"/>
    <property type="match status" value="1"/>
</dbReference>
<proteinExistence type="inferred from homology"/>
<dbReference type="Gene3D" id="2.40.10.10">
    <property type="entry name" value="Trypsin-like serine proteases"/>
    <property type="match status" value="1"/>
</dbReference>
<evidence type="ECO:0000259" key="7">
    <source>
        <dbReference type="PROSITE" id="PS50240"/>
    </source>
</evidence>
<comment type="similarity">
    <text evidence="1">Belongs to the peptidase S1 family.</text>
</comment>
<dbReference type="Pfam" id="PF00089">
    <property type="entry name" value="Trypsin"/>
    <property type="match status" value="1"/>
</dbReference>
<protein>
    <submittedName>
        <fullName evidence="9">Suppressor of tumorigenicity 14 protein homolog</fullName>
    </submittedName>
</protein>
<evidence type="ECO:0000313" key="9">
    <source>
        <dbReference type="RefSeq" id="XP_064075064.1"/>
    </source>
</evidence>
<dbReference type="InterPro" id="IPR001254">
    <property type="entry name" value="Trypsin_dom"/>
</dbReference>
<dbReference type="PRINTS" id="PR00722">
    <property type="entry name" value="CHYMOTRYPSIN"/>
</dbReference>
<dbReference type="InterPro" id="IPR050430">
    <property type="entry name" value="Peptidase_S1"/>
</dbReference>
<organism evidence="8 9">
    <name type="scientific">Vanessa tameamea</name>
    <name type="common">Kamehameha butterfly</name>
    <dbReference type="NCBI Taxonomy" id="334116"/>
    <lineage>
        <taxon>Eukaryota</taxon>
        <taxon>Metazoa</taxon>
        <taxon>Ecdysozoa</taxon>
        <taxon>Arthropoda</taxon>
        <taxon>Hexapoda</taxon>
        <taxon>Insecta</taxon>
        <taxon>Pterygota</taxon>
        <taxon>Neoptera</taxon>
        <taxon>Endopterygota</taxon>
        <taxon>Lepidoptera</taxon>
        <taxon>Glossata</taxon>
        <taxon>Ditrysia</taxon>
        <taxon>Papilionoidea</taxon>
        <taxon>Nymphalidae</taxon>
        <taxon>Nymphalinae</taxon>
        <taxon>Vanessa</taxon>
    </lineage>
</organism>
<dbReference type="GeneID" id="113399500"/>
<sequence>MKYVSLIKETIELLLIINKLVLTLNVKDPVYDNIKSDQELAADFNGDEQTDDMIDDSVSDKELVSLLEEKYRFVNDNSSKRYRIESDGKVYPVFPDSKKDRQLAWAFRSYAVRRIIGGMETCINLYPYNVAISRTGKHWCGGSIIDEQWILTAGHCFESAHDGDKRKLVPFIVRAGSSFHNRGGYQARVNKVFFPIGYSPGNADFDYSLLRLDRPLPIGRNIAVLNLPAKDFAIEPDDILIVTGWGSTHETGYGHIPERLRFVPVPIMKLKECQDAYRFYITPRMLCAGYATGGKDACNHDSGGPAVRDGVLIGIVSFGGKKCGDPRSPGVYSRVAEITEWVEATISDNEAYTVPELKTKIEKARQRERELKKFKARVEEKKNKIKNWIRETLKSPTFLQLAKKKLAEAGFSVRRNFRRIQDEPEVLDERTMDEINLSNLINESILEDENENESELLLRTLAMQEIILNGNSEERLVQPTKDSIEEVEALVAYLTKI</sequence>
<dbReference type="InterPro" id="IPR009003">
    <property type="entry name" value="Peptidase_S1_PA"/>
</dbReference>
<dbReference type="InterPro" id="IPR043504">
    <property type="entry name" value="Peptidase_S1_PA_chymotrypsin"/>
</dbReference>
<feature type="domain" description="Peptidase S1" evidence="7">
    <location>
        <begin position="115"/>
        <end position="347"/>
    </location>
</feature>
<keyword evidence="2" id="KW-0645">Protease</keyword>
<keyword evidence="3" id="KW-0378">Hydrolase</keyword>
<evidence type="ECO:0000256" key="3">
    <source>
        <dbReference type="ARBA" id="ARBA00022801"/>
    </source>
</evidence>
<reference evidence="9" key="1">
    <citation type="submission" date="2025-08" db="UniProtKB">
        <authorList>
            <consortium name="RefSeq"/>
        </authorList>
    </citation>
    <scope>IDENTIFICATION</scope>
    <source>
        <tissue evidence="9">Whole body</tissue>
    </source>
</reference>
<evidence type="ECO:0000256" key="4">
    <source>
        <dbReference type="ARBA" id="ARBA00022825"/>
    </source>
</evidence>
<accession>A0ABM4AUT4</accession>
<gene>
    <name evidence="9" type="primary">LOC113399500</name>
</gene>
<evidence type="ECO:0000256" key="5">
    <source>
        <dbReference type="ARBA" id="ARBA00023157"/>
    </source>
</evidence>
<keyword evidence="6" id="KW-0175">Coiled coil</keyword>
<keyword evidence="4" id="KW-0720">Serine protease</keyword>
<dbReference type="PROSITE" id="PS00134">
    <property type="entry name" value="TRYPSIN_HIS"/>
    <property type="match status" value="1"/>
</dbReference>
<keyword evidence="5" id="KW-1015">Disulfide bond</keyword>